<feature type="binding site" evidence="2">
    <location>
        <position position="236"/>
    </location>
    <ligand>
        <name>substrate</name>
    </ligand>
</feature>
<dbReference type="GO" id="GO:0005737">
    <property type="term" value="C:cytoplasm"/>
    <property type="evidence" value="ECO:0007669"/>
    <property type="project" value="UniProtKB-SubCell"/>
</dbReference>
<name>A0AA97LV42_9ACTN</name>
<keyword evidence="2" id="KW-0963">Cytoplasm</keyword>
<feature type="active site" evidence="2 3">
    <location>
        <position position="329"/>
    </location>
</feature>
<keyword evidence="2 6" id="KW-0012">Acyltransferase</keyword>
<dbReference type="AlphaFoldDB" id="A0AA97LV42"/>
<keyword evidence="2" id="KW-0486">Methionine biosynthesis</keyword>
<evidence type="ECO:0000256" key="2">
    <source>
        <dbReference type="HAMAP-Rule" id="MF_00296"/>
    </source>
</evidence>
<evidence type="ECO:0000256" key="4">
    <source>
        <dbReference type="SAM" id="MobiDB-lite"/>
    </source>
</evidence>
<dbReference type="EC" id="2.3.1.31" evidence="2"/>
<evidence type="ECO:0000313" key="6">
    <source>
        <dbReference type="EMBL" id="UOE18624.1"/>
    </source>
</evidence>
<dbReference type="NCBIfam" id="TIGR01392">
    <property type="entry name" value="homoserO_Ac_trn"/>
    <property type="match status" value="1"/>
</dbReference>
<reference evidence="6" key="1">
    <citation type="submission" date="2020-10" db="EMBL/GenBank/DDBJ databases">
        <title>De novo genome project of the cellulose decomposer Thermobifida halotolerans type strain.</title>
        <authorList>
            <person name="Nagy I."/>
            <person name="Horvath B."/>
            <person name="Kukolya J."/>
            <person name="Nagy I."/>
            <person name="Orsini M."/>
        </authorList>
    </citation>
    <scope>NUCLEOTIDE SEQUENCE</scope>
    <source>
        <strain evidence="6">DSM 44931</strain>
    </source>
</reference>
<dbReference type="PANTHER" id="PTHR32268:SF11">
    <property type="entry name" value="HOMOSERINE O-ACETYLTRANSFERASE"/>
    <property type="match status" value="1"/>
</dbReference>
<keyword evidence="2" id="KW-0028">Amino-acid biosynthesis</keyword>
<feature type="active site" description="Nucleophile" evidence="2 3">
    <location>
        <position position="165"/>
    </location>
</feature>
<dbReference type="SUPFAM" id="SSF53474">
    <property type="entry name" value="alpha/beta-Hydrolases"/>
    <property type="match status" value="1"/>
</dbReference>
<feature type="domain" description="AB hydrolase-1" evidence="5">
    <location>
        <begin position="60"/>
        <end position="365"/>
    </location>
</feature>
<keyword evidence="7" id="KW-1185">Reference proteome</keyword>
<dbReference type="PIRSF" id="PIRSF000443">
    <property type="entry name" value="Homoser_Ac_trans"/>
    <property type="match status" value="1"/>
</dbReference>
<evidence type="ECO:0000313" key="7">
    <source>
        <dbReference type="Proteomes" id="UP000265719"/>
    </source>
</evidence>
<proteinExistence type="inferred from homology"/>
<protein>
    <recommendedName>
        <fullName evidence="2">Homoserine O-acetyltransferase</fullName>
        <shortName evidence="2">HAT</shortName>
        <ecNumber evidence="2">2.3.1.31</ecNumber>
    </recommendedName>
    <alternativeName>
        <fullName evidence="2">Homoserine transacetylase</fullName>
        <shortName evidence="2">HTA</shortName>
    </alternativeName>
</protein>
<dbReference type="InterPro" id="IPR029058">
    <property type="entry name" value="AB_hydrolase_fold"/>
</dbReference>
<comment type="similarity">
    <text evidence="2">Belongs to the AB hydrolase superfamily. MetX family.</text>
</comment>
<organism evidence="6 7">
    <name type="scientific">Thermobifida halotolerans</name>
    <dbReference type="NCBI Taxonomy" id="483545"/>
    <lineage>
        <taxon>Bacteria</taxon>
        <taxon>Bacillati</taxon>
        <taxon>Actinomycetota</taxon>
        <taxon>Actinomycetes</taxon>
        <taxon>Streptosporangiales</taxon>
        <taxon>Nocardiopsidaceae</taxon>
        <taxon>Thermobifida</taxon>
    </lineage>
</organism>
<comment type="pathway">
    <text evidence="2">Amino-acid biosynthesis; L-methionine biosynthesis via de novo pathway; O-acetyl-L-homoserine from L-homoserine: step 1/1.</text>
</comment>
<dbReference type="InterPro" id="IPR000073">
    <property type="entry name" value="AB_hydrolase_1"/>
</dbReference>
<comment type="catalytic activity">
    <reaction evidence="2">
        <text>L-homoserine + acetyl-CoA = O-acetyl-L-homoserine + CoA</text>
        <dbReference type="Rhea" id="RHEA:13701"/>
        <dbReference type="ChEBI" id="CHEBI:57287"/>
        <dbReference type="ChEBI" id="CHEBI:57288"/>
        <dbReference type="ChEBI" id="CHEBI:57476"/>
        <dbReference type="ChEBI" id="CHEBI:57716"/>
        <dbReference type="EC" id="2.3.1.31"/>
    </reaction>
</comment>
<dbReference type="InterPro" id="IPR008220">
    <property type="entry name" value="HAT_MetX-like"/>
</dbReference>
<gene>
    <name evidence="2" type="primary">metXA</name>
    <name evidence="6" type="ORF">NI17_017650</name>
</gene>
<feature type="region of interest" description="Disordered" evidence="4">
    <location>
        <begin position="1"/>
        <end position="23"/>
    </location>
</feature>
<evidence type="ECO:0000259" key="5">
    <source>
        <dbReference type="Pfam" id="PF00561"/>
    </source>
</evidence>
<dbReference type="Pfam" id="PF00561">
    <property type="entry name" value="Abhydrolase_1"/>
    <property type="match status" value="1"/>
</dbReference>
<evidence type="ECO:0000256" key="3">
    <source>
        <dbReference type="PIRSR" id="PIRSR000443-1"/>
    </source>
</evidence>
<accession>A0AA97LV42</accession>
<dbReference type="Proteomes" id="UP000265719">
    <property type="component" value="Chromosome"/>
</dbReference>
<evidence type="ECO:0000256" key="1">
    <source>
        <dbReference type="ARBA" id="ARBA00022679"/>
    </source>
</evidence>
<sequence length="379" mass="40353">MSEGTAGPPPATGAWREGDPPGDRHWVELADPLPLETGGELPGVRLAYETWGRLNADRSNAVLVLHALTGDSHVVGPEGPGHPSPGWWEGIIGPGLPLDTNRYFVVAPNALGGCQGSTGPSSTAPDGRPWGSRFPRITIRDTVHAELALLREFGIDAWAAVLGGSMGGMRALEWAASHPERVRRLLLLASPAASSAQQIAWAAPQLHAIRSDPNWHGGDYYDRPGPGPVAGMGIARRVAHITYRGATEFDERFGRSAQDGEDPMADGRFAVESYLDHHAAKLARRFDAGSYVVLTRAMNTHDVGRGRGGVAEALRRVTARTMVGGVSSDHLYPLAQQRELAAGIPGVDEVRVIESAAGHDGFLVETDQVAVLIKELLTS</sequence>
<dbReference type="KEGG" id="thao:NI17_017650"/>
<comment type="subunit">
    <text evidence="2">Homodimer.</text>
</comment>
<dbReference type="NCBIfam" id="NF001209">
    <property type="entry name" value="PRK00175.1"/>
    <property type="match status" value="1"/>
</dbReference>
<dbReference type="Gene3D" id="3.40.50.1820">
    <property type="entry name" value="alpha/beta hydrolase"/>
    <property type="match status" value="1"/>
</dbReference>
<keyword evidence="1 2" id="KW-0808">Transferase</keyword>
<dbReference type="HAMAP" id="MF_00296">
    <property type="entry name" value="MetX_acyltransf"/>
    <property type="match status" value="1"/>
</dbReference>
<dbReference type="RefSeq" id="WP_068688023.1">
    <property type="nucleotide sequence ID" value="NZ_CP063196.1"/>
</dbReference>
<comment type="caution">
    <text evidence="2">Lacks conserved residue(s) required for the propagation of feature annotation.</text>
</comment>
<comment type="function">
    <text evidence="2">Transfers an acetyl group from acetyl-CoA to L-homoserine, forming acetyl-L-homoserine.</text>
</comment>
<feature type="active site" evidence="2 3">
    <location>
        <position position="359"/>
    </location>
</feature>
<dbReference type="GO" id="GO:0009086">
    <property type="term" value="P:methionine biosynthetic process"/>
    <property type="evidence" value="ECO:0007669"/>
    <property type="project" value="UniProtKB-UniRule"/>
</dbReference>
<comment type="subcellular location">
    <subcellularLocation>
        <location evidence="2">Cytoplasm</location>
    </subcellularLocation>
</comment>
<dbReference type="GO" id="GO:0009092">
    <property type="term" value="P:homoserine metabolic process"/>
    <property type="evidence" value="ECO:0007669"/>
    <property type="project" value="TreeGrafter"/>
</dbReference>
<dbReference type="PANTHER" id="PTHR32268">
    <property type="entry name" value="HOMOSERINE O-ACETYLTRANSFERASE"/>
    <property type="match status" value="1"/>
</dbReference>
<dbReference type="GO" id="GO:0004414">
    <property type="term" value="F:homoserine O-acetyltransferase activity"/>
    <property type="evidence" value="ECO:0007669"/>
    <property type="project" value="UniProtKB-UniRule"/>
</dbReference>
<dbReference type="EMBL" id="CP063196">
    <property type="protein sequence ID" value="UOE18624.1"/>
    <property type="molecule type" value="Genomic_DNA"/>
</dbReference>
<feature type="binding site" evidence="2">
    <location>
        <position position="360"/>
    </location>
    <ligand>
        <name>substrate</name>
    </ligand>
</feature>